<dbReference type="InterPro" id="IPR029068">
    <property type="entry name" value="Glyas_Bleomycin-R_OHBP_Dase"/>
</dbReference>
<dbReference type="EMBL" id="KZ678131">
    <property type="protein sequence ID" value="PSN70701.1"/>
    <property type="molecule type" value="Genomic_DNA"/>
</dbReference>
<organism evidence="1 2">
    <name type="scientific">Corynespora cassiicola Philippines</name>
    <dbReference type="NCBI Taxonomy" id="1448308"/>
    <lineage>
        <taxon>Eukaryota</taxon>
        <taxon>Fungi</taxon>
        <taxon>Dikarya</taxon>
        <taxon>Ascomycota</taxon>
        <taxon>Pezizomycotina</taxon>
        <taxon>Dothideomycetes</taxon>
        <taxon>Pleosporomycetidae</taxon>
        <taxon>Pleosporales</taxon>
        <taxon>Corynesporascaceae</taxon>
        <taxon>Corynespora</taxon>
    </lineage>
</organism>
<gene>
    <name evidence="1" type="ORF">BS50DRAFT_673472</name>
</gene>
<dbReference type="PANTHER" id="PTHR35006">
    <property type="entry name" value="GLYOXALASE FAMILY PROTEIN (AFU_ORTHOLOGUE AFUA_5G14830)"/>
    <property type="match status" value="1"/>
</dbReference>
<proteinExistence type="predicted"/>
<evidence type="ECO:0000313" key="2">
    <source>
        <dbReference type="Proteomes" id="UP000240883"/>
    </source>
</evidence>
<dbReference type="OrthoDB" id="10249419at2759"/>
<evidence type="ECO:0008006" key="3">
    <source>
        <dbReference type="Google" id="ProtNLM"/>
    </source>
</evidence>
<dbReference type="PANTHER" id="PTHR35006:SF2">
    <property type="entry name" value="GLYOXALASE FAMILY PROTEIN (AFU_ORTHOLOGUE AFUA_5G14830)"/>
    <property type="match status" value="1"/>
</dbReference>
<reference evidence="1 2" key="1">
    <citation type="journal article" date="2018" name="Front. Microbiol.">
        <title>Genome-Wide Analysis of Corynespora cassiicola Leaf Fall Disease Putative Effectors.</title>
        <authorList>
            <person name="Lopez D."/>
            <person name="Ribeiro S."/>
            <person name="Label P."/>
            <person name="Fumanal B."/>
            <person name="Venisse J.S."/>
            <person name="Kohler A."/>
            <person name="de Oliveira R.R."/>
            <person name="Labutti K."/>
            <person name="Lipzen A."/>
            <person name="Lail K."/>
            <person name="Bauer D."/>
            <person name="Ohm R.A."/>
            <person name="Barry K.W."/>
            <person name="Spatafora J."/>
            <person name="Grigoriev I.V."/>
            <person name="Martin F.M."/>
            <person name="Pujade-Renaud V."/>
        </authorList>
    </citation>
    <scope>NUCLEOTIDE SEQUENCE [LARGE SCALE GENOMIC DNA]</scope>
    <source>
        <strain evidence="1 2">Philippines</strain>
    </source>
</reference>
<name>A0A2T2NZ49_CORCC</name>
<evidence type="ECO:0000313" key="1">
    <source>
        <dbReference type="EMBL" id="PSN70701.1"/>
    </source>
</evidence>
<protein>
    <recommendedName>
        <fullName evidence="3">VOC domain-containing protein</fullName>
    </recommendedName>
</protein>
<dbReference type="SUPFAM" id="SSF54593">
    <property type="entry name" value="Glyoxalase/Bleomycin resistance protein/Dihydroxybiphenyl dioxygenase"/>
    <property type="match status" value="1"/>
</dbReference>
<sequence length="125" mass="13875">MLDHVGITVEPSKFNDVVKFYLAALAPLGYSKQVEIPEKLIGLGTDNHTMPFWIHSKEGSKVLGYHFAFRANSHNVVDEFHARSLQSGGTCNGKPGTRLQYHPTYYSAFVIDPVGNNVEVVNHGF</sequence>
<dbReference type="STRING" id="1448308.A0A2T2NZ49"/>
<dbReference type="CDD" id="cd07262">
    <property type="entry name" value="VOC_like"/>
    <property type="match status" value="1"/>
</dbReference>
<dbReference type="Gene3D" id="3.10.180.10">
    <property type="entry name" value="2,3-Dihydroxybiphenyl 1,2-Dioxygenase, domain 1"/>
    <property type="match status" value="1"/>
</dbReference>
<dbReference type="AlphaFoldDB" id="A0A2T2NZ49"/>
<accession>A0A2T2NZ49</accession>
<dbReference type="Proteomes" id="UP000240883">
    <property type="component" value="Unassembled WGS sequence"/>
</dbReference>
<keyword evidence="2" id="KW-1185">Reference proteome</keyword>